<proteinExistence type="predicted"/>
<reference evidence="2 3" key="1">
    <citation type="journal article" date="2019" name="Commun. Biol.">
        <title>The bagworm genome reveals a unique fibroin gene that provides high tensile strength.</title>
        <authorList>
            <person name="Kono N."/>
            <person name="Nakamura H."/>
            <person name="Ohtoshi R."/>
            <person name="Tomita M."/>
            <person name="Numata K."/>
            <person name="Arakawa K."/>
        </authorList>
    </citation>
    <scope>NUCLEOTIDE SEQUENCE [LARGE SCALE GENOMIC DNA]</scope>
</reference>
<evidence type="ECO:0000313" key="2">
    <source>
        <dbReference type="EMBL" id="GBP57852.1"/>
    </source>
</evidence>
<dbReference type="AlphaFoldDB" id="A0A4C1X4F6"/>
<name>A0A4C1X4F6_EUMVA</name>
<dbReference type="EMBL" id="BGZK01000721">
    <property type="protein sequence ID" value="GBP57852.1"/>
    <property type="molecule type" value="Genomic_DNA"/>
</dbReference>
<organism evidence="2 3">
    <name type="scientific">Eumeta variegata</name>
    <name type="common">Bagworm moth</name>
    <name type="synonym">Eumeta japonica</name>
    <dbReference type="NCBI Taxonomy" id="151549"/>
    <lineage>
        <taxon>Eukaryota</taxon>
        <taxon>Metazoa</taxon>
        <taxon>Ecdysozoa</taxon>
        <taxon>Arthropoda</taxon>
        <taxon>Hexapoda</taxon>
        <taxon>Insecta</taxon>
        <taxon>Pterygota</taxon>
        <taxon>Neoptera</taxon>
        <taxon>Endopterygota</taxon>
        <taxon>Lepidoptera</taxon>
        <taxon>Glossata</taxon>
        <taxon>Ditrysia</taxon>
        <taxon>Tineoidea</taxon>
        <taxon>Psychidae</taxon>
        <taxon>Oiketicinae</taxon>
        <taxon>Eumeta</taxon>
    </lineage>
</organism>
<gene>
    <name evidence="2" type="ORF">EVAR_41522_1</name>
</gene>
<evidence type="ECO:0000313" key="3">
    <source>
        <dbReference type="Proteomes" id="UP000299102"/>
    </source>
</evidence>
<comment type="caution">
    <text evidence="2">The sequence shown here is derived from an EMBL/GenBank/DDBJ whole genome shotgun (WGS) entry which is preliminary data.</text>
</comment>
<protein>
    <submittedName>
        <fullName evidence="2">Uncharacterized protein</fullName>
    </submittedName>
</protein>
<keyword evidence="3" id="KW-1185">Reference proteome</keyword>
<evidence type="ECO:0000256" key="1">
    <source>
        <dbReference type="SAM" id="MobiDB-lite"/>
    </source>
</evidence>
<sequence>MLVDSTKYRKHYTNTKTFDVMNERSPLISATTKVPLSHISLSRFDRPIRLSARGRSRARPRRRHVRVLSAAPRREGLTAGGVRCRQPDAAVTSHRLRDSTVKCTSKSTADEYLVIYQQIKTSAESSVSLNKLGGVNKIISRPAERERLKFERGSEIAPGGQSRGEVTASRSDWPRPGGGRARRMRVWRPIDARTPSSEPRRG</sequence>
<feature type="region of interest" description="Disordered" evidence="1">
    <location>
        <begin position="151"/>
        <end position="202"/>
    </location>
</feature>
<dbReference type="Proteomes" id="UP000299102">
    <property type="component" value="Unassembled WGS sequence"/>
</dbReference>
<accession>A0A4C1X4F6</accession>